<name>A0ABR0Q1N4_GOSAR</name>
<evidence type="ECO:0008006" key="3">
    <source>
        <dbReference type="Google" id="ProtNLM"/>
    </source>
</evidence>
<accession>A0ABR0Q1N4</accession>
<evidence type="ECO:0000313" key="1">
    <source>
        <dbReference type="EMBL" id="KAK5833156.1"/>
    </source>
</evidence>
<gene>
    <name evidence="1" type="ORF">PVK06_016969</name>
</gene>
<organism evidence="1 2">
    <name type="scientific">Gossypium arboreum</name>
    <name type="common">Tree cotton</name>
    <name type="synonym">Gossypium nanking</name>
    <dbReference type="NCBI Taxonomy" id="29729"/>
    <lineage>
        <taxon>Eukaryota</taxon>
        <taxon>Viridiplantae</taxon>
        <taxon>Streptophyta</taxon>
        <taxon>Embryophyta</taxon>
        <taxon>Tracheophyta</taxon>
        <taxon>Spermatophyta</taxon>
        <taxon>Magnoliopsida</taxon>
        <taxon>eudicotyledons</taxon>
        <taxon>Gunneridae</taxon>
        <taxon>Pentapetalae</taxon>
        <taxon>rosids</taxon>
        <taxon>malvids</taxon>
        <taxon>Malvales</taxon>
        <taxon>Malvaceae</taxon>
        <taxon>Malvoideae</taxon>
        <taxon>Gossypium</taxon>
    </lineage>
</organism>
<protein>
    <recommendedName>
        <fullName evidence="3">RRM domain-containing protein</fullName>
    </recommendedName>
</protein>
<dbReference type="InterPro" id="IPR035979">
    <property type="entry name" value="RBD_domain_sf"/>
</dbReference>
<dbReference type="InterPro" id="IPR012677">
    <property type="entry name" value="Nucleotide-bd_a/b_plait_sf"/>
</dbReference>
<dbReference type="Proteomes" id="UP001358586">
    <property type="component" value="Chromosome 5"/>
</dbReference>
<evidence type="ECO:0000313" key="2">
    <source>
        <dbReference type="Proteomes" id="UP001358586"/>
    </source>
</evidence>
<reference evidence="1 2" key="1">
    <citation type="submission" date="2023-03" db="EMBL/GenBank/DDBJ databases">
        <title>WGS of Gossypium arboreum.</title>
        <authorList>
            <person name="Yu D."/>
        </authorList>
    </citation>
    <scope>NUCLEOTIDE SEQUENCE [LARGE SCALE GENOMIC DNA]</scope>
    <source>
        <tissue evidence="1">Leaf</tissue>
    </source>
</reference>
<proteinExistence type="predicted"/>
<dbReference type="Gene3D" id="3.30.70.330">
    <property type="match status" value="1"/>
</dbReference>
<dbReference type="EMBL" id="JARKNE010000005">
    <property type="protein sequence ID" value="KAK5833156.1"/>
    <property type="molecule type" value="Genomic_DNA"/>
</dbReference>
<sequence>MCLTAVRGFEFPMKDVAFATFLNHQSAIAAMHALNGVKFDPQAGSVLHIELARSNSRRKRKPGSGPYVVIDNRIKASANTQETSSDDGAPCITDCVMAELEKLGQKYRVALR</sequence>
<dbReference type="SUPFAM" id="SSF54928">
    <property type="entry name" value="RNA-binding domain, RBD"/>
    <property type="match status" value="1"/>
</dbReference>
<comment type="caution">
    <text evidence="1">The sequence shown here is derived from an EMBL/GenBank/DDBJ whole genome shotgun (WGS) entry which is preliminary data.</text>
</comment>
<keyword evidence="2" id="KW-1185">Reference proteome</keyword>